<keyword evidence="5" id="KW-0812">Transmembrane</keyword>
<proteinExistence type="predicted"/>
<accession>A0A6P8FZC0</accession>
<dbReference type="InterPro" id="IPR036179">
    <property type="entry name" value="Ig-like_dom_sf"/>
</dbReference>
<keyword evidence="4" id="KW-0325">Glycoprotein</keyword>
<keyword evidence="5" id="KW-1133">Transmembrane helix</keyword>
<dbReference type="InterPro" id="IPR007110">
    <property type="entry name" value="Ig-like_dom"/>
</dbReference>
<evidence type="ECO:0000313" key="8">
    <source>
        <dbReference type="Proteomes" id="UP000515152"/>
    </source>
</evidence>
<gene>
    <name evidence="9 10" type="primary">LOC116221545</name>
</gene>
<evidence type="ECO:0000256" key="4">
    <source>
        <dbReference type="ARBA" id="ARBA00023180"/>
    </source>
</evidence>
<dbReference type="SUPFAM" id="SSF48726">
    <property type="entry name" value="Immunoglobulin"/>
    <property type="match status" value="3"/>
</dbReference>
<keyword evidence="2 6" id="KW-0732">Signal</keyword>
<dbReference type="RefSeq" id="XP_031428538.1">
    <property type="nucleotide sequence ID" value="XM_031572678.2"/>
</dbReference>
<dbReference type="PROSITE" id="PS50835">
    <property type="entry name" value="IG_LIKE"/>
    <property type="match status" value="2"/>
</dbReference>
<comment type="subcellular location">
    <subcellularLocation>
        <location evidence="1">Membrane</location>
    </subcellularLocation>
</comment>
<evidence type="ECO:0000259" key="7">
    <source>
        <dbReference type="PROSITE" id="PS50835"/>
    </source>
</evidence>
<evidence type="ECO:0000313" key="10">
    <source>
        <dbReference type="RefSeq" id="XP_031428538.1"/>
    </source>
</evidence>
<evidence type="ECO:0000256" key="1">
    <source>
        <dbReference type="ARBA" id="ARBA00004370"/>
    </source>
</evidence>
<dbReference type="KEGG" id="char:116221545"/>
<keyword evidence="3 5" id="KW-0472">Membrane</keyword>
<keyword evidence="8" id="KW-1185">Reference proteome</keyword>
<sequence length="428" mass="47255">MTERFAKMRTIFCIIFTLLYGASSKTINVATNGKVTLQSHVEGEIENIVWMHDGDKMVDWDNKAVNIREYFKFKGRIKLDVKTGDVTFIRLTKDDSGLYEAVVIIQGRIISIKHRVKVTDPVTEAKVTCLSNATLHCEAEGDSLDYSWFGPGLQTAEMRGQTGPQISKENQDSVYTCVVNNPVSHSSVTYHASGCFASDPVTEAKVICLSNATLHCEAEGDSLDYSWSGPGLQTAEMRGQTGPQISKENQDSVYTCVVNNTVSHSSVTYHVRDCFASDAGDHQLILRVVSAVIGVIGVICIGAAGLVYYCYKINSRGQKHTGNENKRETTEKIIPNQKEETVVLLPGRHQASFWNSVDGEPTGGDQDKINRITVSQATPTEATYTCDGFSVPEAATTLRSNIHMSRYNKAFLLRQKRNKEDQEKATST</sequence>
<evidence type="ECO:0000256" key="2">
    <source>
        <dbReference type="ARBA" id="ARBA00022729"/>
    </source>
</evidence>
<dbReference type="PANTHER" id="PTHR12080:SF134">
    <property type="entry name" value="CD48 ANTIGEN"/>
    <property type="match status" value="1"/>
</dbReference>
<reference evidence="9 10" key="1">
    <citation type="submission" date="2025-04" db="UniProtKB">
        <authorList>
            <consortium name="RefSeq"/>
        </authorList>
    </citation>
    <scope>IDENTIFICATION</scope>
</reference>
<name>A0A6P8FZC0_CLUHA</name>
<evidence type="ECO:0000313" key="9">
    <source>
        <dbReference type="RefSeq" id="XP_031428537.1"/>
    </source>
</evidence>
<dbReference type="GeneID" id="116221545"/>
<dbReference type="OrthoDB" id="8963023at2759"/>
<organism evidence="8 9">
    <name type="scientific">Clupea harengus</name>
    <name type="common">Atlantic herring</name>
    <dbReference type="NCBI Taxonomy" id="7950"/>
    <lineage>
        <taxon>Eukaryota</taxon>
        <taxon>Metazoa</taxon>
        <taxon>Chordata</taxon>
        <taxon>Craniata</taxon>
        <taxon>Vertebrata</taxon>
        <taxon>Euteleostomi</taxon>
        <taxon>Actinopterygii</taxon>
        <taxon>Neopterygii</taxon>
        <taxon>Teleostei</taxon>
        <taxon>Clupei</taxon>
        <taxon>Clupeiformes</taxon>
        <taxon>Clupeoidei</taxon>
        <taxon>Clupeidae</taxon>
        <taxon>Clupea</taxon>
    </lineage>
</organism>
<dbReference type="GO" id="GO:0016020">
    <property type="term" value="C:membrane"/>
    <property type="evidence" value="ECO:0007669"/>
    <property type="project" value="UniProtKB-SubCell"/>
</dbReference>
<feature type="domain" description="Ig-like" evidence="7">
    <location>
        <begin position="131"/>
        <end position="181"/>
    </location>
</feature>
<dbReference type="InterPro" id="IPR013783">
    <property type="entry name" value="Ig-like_fold"/>
</dbReference>
<feature type="signal peptide" evidence="6">
    <location>
        <begin position="1"/>
        <end position="24"/>
    </location>
</feature>
<dbReference type="RefSeq" id="XP_031428537.1">
    <property type="nucleotide sequence ID" value="XM_031572677.2"/>
</dbReference>
<dbReference type="AlphaFoldDB" id="A0A6P8FZC0"/>
<evidence type="ECO:0000256" key="3">
    <source>
        <dbReference type="ARBA" id="ARBA00023136"/>
    </source>
</evidence>
<dbReference type="Gene3D" id="2.60.40.10">
    <property type="entry name" value="Immunoglobulins"/>
    <property type="match status" value="3"/>
</dbReference>
<evidence type="ECO:0000256" key="5">
    <source>
        <dbReference type="SAM" id="Phobius"/>
    </source>
</evidence>
<evidence type="ECO:0000256" key="6">
    <source>
        <dbReference type="SAM" id="SignalP"/>
    </source>
</evidence>
<dbReference type="Proteomes" id="UP000515152">
    <property type="component" value="Chromosome 8"/>
</dbReference>
<feature type="domain" description="Ig-like" evidence="7">
    <location>
        <begin position="182"/>
        <end position="268"/>
    </location>
</feature>
<protein>
    <submittedName>
        <fullName evidence="9 10">Uncharacterized protein LOC116221545 isoform X1</fullName>
    </submittedName>
</protein>
<dbReference type="PANTHER" id="PTHR12080">
    <property type="entry name" value="SIGNALING LYMPHOCYTIC ACTIVATION MOLECULE"/>
    <property type="match status" value="1"/>
</dbReference>
<feature type="transmembrane region" description="Helical" evidence="5">
    <location>
        <begin position="284"/>
        <end position="311"/>
    </location>
</feature>
<dbReference type="InterPro" id="IPR015631">
    <property type="entry name" value="CD2/SLAM_rcpt"/>
</dbReference>
<feature type="chain" id="PRO_5044652875" evidence="6">
    <location>
        <begin position="25"/>
        <end position="428"/>
    </location>
</feature>